<gene>
    <name evidence="4" type="ORF">FRACYDRAFT_268255</name>
</gene>
<evidence type="ECO:0000256" key="2">
    <source>
        <dbReference type="ARBA" id="ARBA00022737"/>
    </source>
</evidence>
<dbReference type="Gene3D" id="1.10.238.10">
    <property type="entry name" value="EF-hand"/>
    <property type="match status" value="2"/>
</dbReference>
<dbReference type="KEGG" id="fcy:FRACYDRAFT_268255"/>
<dbReference type="InterPro" id="IPR050230">
    <property type="entry name" value="CALM/Myosin/TropC-like"/>
</dbReference>
<evidence type="ECO:0000313" key="5">
    <source>
        <dbReference type="Proteomes" id="UP000095751"/>
    </source>
</evidence>
<dbReference type="PANTHER" id="PTHR23048:SF0">
    <property type="entry name" value="CALMODULIN LIKE 3"/>
    <property type="match status" value="1"/>
</dbReference>
<name>A0A1E7FJE6_9STRA</name>
<dbReference type="Proteomes" id="UP000095751">
    <property type="component" value="Unassembled WGS sequence"/>
</dbReference>
<dbReference type="OrthoDB" id="26525at2759"/>
<dbReference type="Pfam" id="PF13499">
    <property type="entry name" value="EF-hand_7"/>
    <property type="match status" value="1"/>
</dbReference>
<dbReference type="PROSITE" id="PS50222">
    <property type="entry name" value="EF_HAND_2"/>
    <property type="match status" value="1"/>
</dbReference>
<evidence type="ECO:0000259" key="3">
    <source>
        <dbReference type="PROSITE" id="PS50222"/>
    </source>
</evidence>
<keyword evidence="2" id="KW-0677">Repeat</keyword>
<dbReference type="GO" id="GO:0016460">
    <property type="term" value="C:myosin II complex"/>
    <property type="evidence" value="ECO:0007669"/>
    <property type="project" value="TreeGrafter"/>
</dbReference>
<evidence type="ECO:0000256" key="1">
    <source>
        <dbReference type="ARBA" id="ARBA00020786"/>
    </source>
</evidence>
<dbReference type="InParanoid" id="A0A1E7FJE6"/>
<dbReference type="SUPFAM" id="SSF47473">
    <property type="entry name" value="EF-hand"/>
    <property type="match status" value="1"/>
</dbReference>
<dbReference type="AlphaFoldDB" id="A0A1E7FJE6"/>
<sequence>MPLTEDQEGSLKSIFSKYANSSGKIGSKEIGSACRAGGLNPTESDLKLWQGDAKSGLDSKGFLSFMNNKFNETGDSVDEIIESFQAFDTTGSGYITITELKLILTTMGEKLSKKEVQMLLDECDIEDGNKISYLQLSHMLFGG</sequence>
<evidence type="ECO:0000313" key="4">
    <source>
        <dbReference type="EMBL" id="OEU18277.1"/>
    </source>
</evidence>
<proteinExistence type="predicted"/>
<dbReference type="CDD" id="cd00051">
    <property type="entry name" value="EFh"/>
    <property type="match status" value="1"/>
</dbReference>
<dbReference type="FunFam" id="1.10.238.10:FF:000001">
    <property type="entry name" value="Calmodulin 1"/>
    <property type="match status" value="1"/>
</dbReference>
<feature type="domain" description="EF-hand" evidence="3">
    <location>
        <begin position="75"/>
        <end position="110"/>
    </location>
</feature>
<dbReference type="InterPro" id="IPR002048">
    <property type="entry name" value="EF_hand_dom"/>
</dbReference>
<dbReference type="EMBL" id="KV784356">
    <property type="protein sequence ID" value="OEU18277.1"/>
    <property type="molecule type" value="Genomic_DNA"/>
</dbReference>
<reference evidence="4 5" key="1">
    <citation type="submission" date="2016-09" db="EMBL/GenBank/DDBJ databases">
        <title>Extensive genetic diversity and differential bi-allelic expression allows diatom success in the polar Southern Ocean.</title>
        <authorList>
            <consortium name="DOE Joint Genome Institute"/>
            <person name="Mock T."/>
            <person name="Otillar R.P."/>
            <person name="Strauss J."/>
            <person name="Dupont C."/>
            <person name="Frickenhaus S."/>
            <person name="Maumus F."/>
            <person name="Mcmullan M."/>
            <person name="Sanges R."/>
            <person name="Schmutz J."/>
            <person name="Toseland A."/>
            <person name="Valas R."/>
            <person name="Veluchamy A."/>
            <person name="Ward B.J."/>
            <person name="Allen A."/>
            <person name="Barry K."/>
            <person name="Falciatore A."/>
            <person name="Ferrante M."/>
            <person name="Fortunato A.E."/>
            <person name="Gloeckner G."/>
            <person name="Gruber A."/>
            <person name="Hipkin R."/>
            <person name="Janech M."/>
            <person name="Kroth P."/>
            <person name="Leese F."/>
            <person name="Lindquist E."/>
            <person name="Lyon B.R."/>
            <person name="Martin J."/>
            <person name="Mayer C."/>
            <person name="Parker M."/>
            <person name="Quesneville H."/>
            <person name="Raymond J."/>
            <person name="Uhlig C."/>
            <person name="Valentin K.U."/>
            <person name="Worden A.Z."/>
            <person name="Armbrust E.V."/>
            <person name="Bowler C."/>
            <person name="Green B."/>
            <person name="Moulton V."/>
            <person name="Van Oosterhout C."/>
            <person name="Grigoriev I."/>
        </authorList>
    </citation>
    <scope>NUCLEOTIDE SEQUENCE [LARGE SCALE GENOMIC DNA]</scope>
    <source>
        <strain evidence="4 5">CCMP1102</strain>
    </source>
</reference>
<protein>
    <recommendedName>
        <fullName evidence="1">Calmodulin</fullName>
    </recommendedName>
</protein>
<dbReference type="PANTHER" id="PTHR23048">
    <property type="entry name" value="MYOSIN LIGHT CHAIN 1, 3"/>
    <property type="match status" value="1"/>
</dbReference>
<dbReference type="InterPro" id="IPR011992">
    <property type="entry name" value="EF-hand-dom_pair"/>
</dbReference>
<organism evidence="4 5">
    <name type="scientific">Fragilariopsis cylindrus CCMP1102</name>
    <dbReference type="NCBI Taxonomy" id="635003"/>
    <lineage>
        <taxon>Eukaryota</taxon>
        <taxon>Sar</taxon>
        <taxon>Stramenopiles</taxon>
        <taxon>Ochrophyta</taxon>
        <taxon>Bacillariophyta</taxon>
        <taxon>Bacillariophyceae</taxon>
        <taxon>Bacillariophycidae</taxon>
        <taxon>Bacillariales</taxon>
        <taxon>Bacillariaceae</taxon>
        <taxon>Fragilariopsis</taxon>
    </lineage>
</organism>
<accession>A0A1E7FJE6</accession>
<keyword evidence="5" id="KW-1185">Reference proteome</keyword>
<dbReference type="GO" id="GO:0005509">
    <property type="term" value="F:calcium ion binding"/>
    <property type="evidence" value="ECO:0007669"/>
    <property type="project" value="InterPro"/>
</dbReference>